<evidence type="ECO:0000313" key="2">
    <source>
        <dbReference type="Proteomes" id="UP000729402"/>
    </source>
</evidence>
<organism evidence="1 2">
    <name type="scientific">Zizania palustris</name>
    <name type="common">Northern wild rice</name>
    <dbReference type="NCBI Taxonomy" id="103762"/>
    <lineage>
        <taxon>Eukaryota</taxon>
        <taxon>Viridiplantae</taxon>
        <taxon>Streptophyta</taxon>
        <taxon>Embryophyta</taxon>
        <taxon>Tracheophyta</taxon>
        <taxon>Spermatophyta</taxon>
        <taxon>Magnoliopsida</taxon>
        <taxon>Liliopsida</taxon>
        <taxon>Poales</taxon>
        <taxon>Poaceae</taxon>
        <taxon>BOP clade</taxon>
        <taxon>Oryzoideae</taxon>
        <taxon>Oryzeae</taxon>
        <taxon>Zizaniinae</taxon>
        <taxon>Zizania</taxon>
    </lineage>
</organism>
<reference evidence="1" key="1">
    <citation type="journal article" date="2021" name="bioRxiv">
        <title>Whole Genome Assembly and Annotation of Northern Wild Rice, Zizania palustris L., Supports a Whole Genome Duplication in the Zizania Genus.</title>
        <authorList>
            <person name="Haas M."/>
            <person name="Kono T."/>
            <person name="Macchietto M."/>
            <person name="Millas R."/>
            <person name="McGilp L."/>
            <person name="Shao M."/>
            <person name="Duquette J."/>
            <person name="Hirsch C.N."/>
            <person name="Kimball J."/>
        </authorList>
    </citation>
    <scope>NUCLEOTIDE SEQUENCE</scope>
    <source>
        <tissue evidence="1">Fresh leaf tissue</tissue>
    </source>
</reference>
<keyword evidence="2" id="KW-1185">Reference proteome</keyword>
<sequence length="107" mass="11440">MTTLCSRGEDLKCAILLPQPYARPTATAPAYRLGPAPGQLPALLTYRLGPVPGQPSPLACRFGPPPKPRTRLATTAGLLPRPHARPIAQAPHLASSPCNCTWIFCLY</sequence>
<gene>
    <name evidence="1" type="ORF">GUJ93_ZPchr0012g19828</name>
</gene>
<dbReference type="Proteomes" id="UP000729402">
    <property type="component" value="Unassembled WGS sequence"/>
</dbReference>
<protein>
    <submittedName>
        <fullName evidence="1">Uncharacterized protein</fullName>
    </submittedName>
</protein>
<dbReference type="AlphaFoldDB" id="A0A8J6BTC3"/>
<name>A0A8J6BTC3_ZIZPA</name>
<proteinExistence type="predicted"/>
<comment type="caution">
    <text evidence="1">The sequence shown here is derived from an EMBL/GenBank/DDBJ whole genome shotgun (WGS) entry which is preliminary data.</text>
</comment>
<reference evidence="1" key="2">
    <citation type="submission" date="2021-02" db="EMBL/GenBank/DDBJ databases">
        <authorList>
            <person name="Kimball J.A."/>
            <person name="Haas M.W."/>
            <person name="Macchietto M."/>
            <person name="Kono T."/>
            <person name="Duquette J."/>
            <person name="Shao M."/>
        </authorList>
    </citation>
    <scope>NUCLEOTIDE SEQUENCE</scope>
    <source>
        <tissue evidence="1">Fresh leaf tissue</tissue>
    </source>
</reference>
<accession>A0A8J6BTC3</accession>
<dbReference type="EMBL" id="JAAALK010000080">
    <property type="protein sequence ID" value="KAG8094844.1"/>
    <property type="molecule type" value="Genomic_DNA"/>
</dbReference>
<evidence type="ECO:0000313" key="1">
    <source>
        <dbReference type="EMBL" id="KAG8094844.1"/>
    </source>
</evidence>